<evidence type="ECO:0000256" key="3">
    <source>
        <dbReference type="PROSITE-ProRule" id="PRU00221"/>
    </source>
</evidence>
<reference evidence="6 7" key="1">
    <citation type="submission" date="2023-07" db="EMBL/GenBank/DDBJ databases">
        <title>Sequencing the genomes of 1000 actinobacteria strains.</title>
        <authorList>
            <person name="Klenk H.-P."/>
        </authorList>
    </citation>
    <scope>NUCLEOTIDE SEQUENCE [LARGE SCALE GENOMIC DNA]</scope>
    <source>
        <strain evidence="6 7">DSM 44109</strain>
    </source>
</reference>
<dbReference type="Gene3D" id="2.130.10.10">
    <property type="entry name" value="YVTN repeat-like/Quinoprotein amine dehydrogenase"/>
    <property type="match status" value="5"/>
</dbReference>
<dbReference type="InterPro" id="IPR049052">
    <property type="entry name" value="nSTAND1"/>
</dbReference>
<feature type="transmembrane region" description="Helical" evidence="4">
    <location>
        <begin position="504"/>
        <end position="523"/>
    </location>
</feature>
<keyword evidence="4" id="KW-1133">Transmembrane helix</keyword>
<feature type="repeat" description="WD" evidence="3">
    <location>
        <begin position="895"/>
        <end position="928"/>
    </location>
</feature>
<evidence type="ECO:0000259" key="5">
    <source>
        <dbReference type="PROSITE" id="PS50943"/>
    </source>
</evidence>
<dbReference type="PANTHER" id="PTHR22847">
    <property type="entry name" value="WD40 REPEAT PROTEIN"/>
    <property type="match status" value="1"/>
</dbReference>
<gene>
    <name evidence="6" type="ORF">J2S55_008661</name>
</gene>
<feature type="repeat" description="WD" evidence="3">
    <location>
        <begin position="588"/>
        <end position="623"/>
    </location>
</feature>
<dbReference type="PRINTS" id="PR00320">
    <property type="entry name" value="GPROTEINBRPT"/>
</dbReference>
<dbReference type="Pfam" id="PF00400">
    <property type="entry name" value="WD40"/>
    <property type="match status" value="10"/>
</dbReference>
<dbReference type="PROSITE" id="PS00678">
    <property type="entry name" value="WD_REPEATS_1"/>
    <property type="match status" value="6"/>
</dbReference>
<comment type="caution">
    <text evidence="6">The sequence shown here is derived from an EMBL/GenBank/DDBJ whole genome shotgun (WGS) entry which is preliminary data.</text>
</comment>
<dbReference type="InterPro" id="IPR019775">
    <property type="entry name" value="WD40_repeat_CS"/>
</dbReference>
<dbReference type="SUPFAM" id="SSF50978">
    <property type="entry name" value="WD40 repeat-like"/>
    <property type="match status" value="2"/>
</dbReference>
<protein>
    <submittedName>
        <fullName evidence="6">WD40 repeat protein</fullName>
    </submittedName>
</protein>
<keyword evidence="4" id="KW-0472">Membrane</keyword>
<evidence type="ECO:0000313" key="6">
    <source>
        <dbReference type="EMBL" id="MDP9869395.1"/>
    </source>
</evidence>
<dbReference type="InterPro" id="IPR015943">
    <property type="entry name" value="WD40/YVTN_repeat-like_dom_sf"/>
</dbReference>
<organism evidence="6 7">
    <name type="scientific">Streptosporangium brasiliense</name>
    <dbReference type="NCBI Taxonomy" id="47480"/>
    <lineage>
        <taxon>Bacteria</taxon>
        <taxon>Bacillati</taxon>
        <taxon>Actinomycetota</taxon>
        <taxon>Actinomycetes</taxon>
        <taxon>Streptosporangiales</taxon>
        <taxon>Streptosporangiaceae</taxon>
        <taxon>Streptosporangium</taxon>
    </lineage>
</organism>
<dbReference type="InterPro" id="IPR001387">
    <property type="entry name" value="Cro/C1-type_HTH"/>
</dbReference>
<dbReference type="InterPro" id="IPR020472">
    <property type="entry name" value="WD40_PAC1"/>
</dbReference>
<dbReference type="Pfam" id="PF20703">
    <property type="entry name" value="nSTAND1"/>
    <property type="match status" value="1"/>
</dbReference>
<dbReference type="CDD" id="cd00093">
    <property type="entry name" value="HTH_XRE"/>
    <property type="match status" value="1"/>
</dbReference>
<dbReference type="PANTHER" id="PTHR22847:SF637">
    <property type="entry name" value="WD REPEAT DOMAIN 5B"/>
    <property type="match status" value="1"/>
</dbReference>
<dbReference type="Gene3D" id="1.10.260.40">
    <property type="entry name" value="lambda repressor-like DNA-binding domains"/>
    <property type="match status" value="1"/>
</dbReference>
<dbReference type="Proteomes" id="UP001230426">
    <property type="component" value="Unassembled WGS sequence"/>
</dbReference>
<feature type="domain" description="HTH cro/C1-type" evidence="5">
    <location>
        <begin position="22"/>
        <end position="79"/>
    </location>
</feature>
<feature type="repeat" description="WD" evidence="3">
    <location>
        <begin position="735"/>
        <end position="766"/>
    </location>
</feature>
<evidence type="ECO:0000256" key="4">
    <source>
        <dbReference type="SAM" id="Phobius"/>
    </source>
</evidence>
<dbReference type="InterPro" id="IPR001680">
    <property type="entry name" value="WD40_rpt"/>
</dbReference>
<dbReference type="InterPro" id="IPR027417">
    <property type="entry name" value="P-loop_NTPase"/>
</dbReference>
<evidence type="ECO:0000256" key="2">
    <source>
        <dbReference type="ARBA" id="ARBA00022737"/>
    </source>
</evidence>
<keyword evidence="4" id="KW-0812">Transmembrane</keyword>
<dbReference type="InterPro" id="IPR036322">
    <property type="entry name" value="WD40_repeat_dom_sf"/>
</dbReference>
<dbReference type="PROSITE" id="PS50082">
    <property type="entry name" value="WD_REPEATS_2"/>
    <property type="match status" value="9"/>
</dbReference>
<feature type="repeat" description="WD" evidence="3">
    <location>
        <begin position="847"/>
        <end position="888"/>
    </location>
</feature>
<dbReference type="PROSITE" id="PS50943">
    <property type="entry name" value="HTH_CROC1"/>
    <property type="match status" value="1"/>
</dbReference>
<feature type="transmembrane region" description="Helical" evidence="4">
    <location>
        <begin position="325"/>
        <end position="346"/>
    </location>
</feature>
<keyword evidence="1 3" id="KW-0853">WD repeat</keyword>
<dbReference type="SUPFAM" id="SSF47413">
    <property type="entry name" value="lambda repressor-like DNA-binding domains"/>
    <property type="match status" value="1"/>
</dbReference>
<feature type="repeat" description="WD" evidence="3">
    <location>
        <begin position="1152"/>
        <end position="1193"/>
    </location>
</feature>
<dbReference type="PROSITE" id="PS50294">
    <property type="entry name" value="WD_REPEATS_REGION"/>
    <property type="match status" value="9"/>
</dbReference>
<proteinExistence type="predicted"/>
<keyword evidence="7" id="KW-1185">Reference proteome</keyword>
<keyword evidence="2" id="KW-0677">Repeat</keyword>
<feature type="repeat" description="WD" evidence="3">
    <location>
        <begin position="1107"/>
        <end position="1140"/>
    </location>
</feature>
<dbReference type="RefSeq" id="WP_306873285.1">
    <property type="nucleotide sequence ID" value="NZ_JAUSRB010000002.1"/>
</dbReference>
<feature type="repeat" description="WD" evidence="3">
    <location>
        <begin position="633"/>
        <end position="674"/>
    </location>
</feature>
<name>A0ABT9RM22_9ACTN</name>
<accession>A0ABT9RM22</accession>
<dbReference type="SMART" id="SM00320">
    <property type="entry name" value="WD40"/>
    <property type="match status" value="13"/>
</dbReference>
<sequence>MPEANDPLPRRIRTRRDFADELTLLRERAGLTVRQVAAKVGVRGAHSTIGDWFAGRGLPSTSSRELLLQVLHACGEDDQDRIGEWLAGWRRARQRRGAPRSGPAPYRGLAAFQPENAGWFFGRDEPARRLVARVGELRGRGGGLQVLVGPSGSGKSSLIGAGLIATLGMGTVRTPGARPMDTLAGLEGPLIVLDQFEELFTLCGDEEERHAFVAAVHGLARGNVVVLGLRSDFYTQALGHRELVAAITEGQLTLGPMDEAGLRAAIAEPARKAGLDLEAGLTDLILRDLTLRDRAPAAGALPLLSHALYATWRRGHGTTITVADYHAAGGIAGAIALSAGTAYAGLTEPQRTLARRLLLQLVHVADDTADARRRVARHHLPEGAGDVLDRFVAQRLLTADDGTVEISHEALLTAWPLLRSWLTEDRAALLAGRRLATDAAAWDHEGRDPASLYQGTRLAAAQEWSTATTHPPGTLAAEFLDASAELVRRQEQAARAGARRLRRLVAGLVLLLVLACLSGVAALDEAATAREQRDIALSRQVAGQASTVRAADPALAARLVQAAYVLAPTMEARGGLLSAFGVPFDLRLSGHTDYVHDVEYAPGGELLASASKDGTVRLWDVATPHRPRPLAVLAGHTGEVVALAFAPGGRRLASGGDDGTIRLWDVPVARPLTDPAIARPLTDPTTVRPLMTLPAADGAVHALAYTPDGRFLATGGGTGVITLRDAATGRPLATLHGHRGMVRRLAVHGGLLAGAGDDGTARLWDLTALPPLPPATGTRPVPPMTGSGPALTPTGVRPLSTLVGHTGRVLSVAFDPDGRRLVTAGQDGTPRVWDVARPRHPRLQSTLSGHRWAVNSAVFAPDGRTIATAGDDNTARVWDVADGRPLQTLSPRPGAPIDTGAMSDVAFSPDGHTLATGSYDHLLRLWDLPGPALMGGGRTRPVWAAPDGRTVITGNGDRVLRWDVSDPHRPVSRLQARTEGLVKLSADGSLMVTAGPGGTIRLWSLTGPAPALLATMNGAAAPPDSAEFSADRRMLAVTATRDLVIRTWDISDPAHPRETRPLTGHTGFVNALAFAPSGRLLASFGYDRTARLWDLTDPGRPVSAAVLRGHNNAVYNGAFSPDGRTLATTGQDTTVRLWDVTRPGRPAPLAVLDGHGTYVDSLVFSPDGRLLATGGGEPSVHLWDVTDPRAPARWAILTGGEGPVVGLLFAGRLLVSGGADRPARLWSVDPALAGLAVCARAYPDLTAEQWAGYFPGVDRRRPCH</sequence>
<dbReference type="SUPFAM" id="SSF52540">
    <property type="entry name" value="P-loop containing nucleoside triphosphate hydrolases"/>
    <property type="match status" value="1"/>
</dbReference>
<dbReference type="SMART" id="SM00530">
    <property type="entry name" value="HTH_XRE"/>
    <property type="match status" value="1"/>
</dbReference>
<dbReference type="EMBL" id="JAUSRB010000002">
    <property type="protein sequence ID" value="MDP9869395.1"/>
    <property type="molecule type" value="Genomic_DNA"/>
</dbReference>
<feature type="repeat" description="WD" evidence="3">
    <location>
        <begin position="1062"/>
        <end position="1095"/>
    </location>
</feature>
<dbReference type="Pfam" id="PF13560">
    <property type="entry name" value="HTH_31"/>
    <property type="match status" value="1"/>
</dbReference>
<evidence type="ECO:0000313" key="7">
    <source>
        <dbReference type="Proteomes" id="UP001230426"/>
    </source>
</evidence>
<feature type="repeat" description="WD" evidence="3">
    <location>
        <begin position="802"/>
        <end position="835"/>
    </location>
</feature>
<dbReference type="CDD" id="cd00200">
    <property type="entry name" value="WD40"/>
    <property type="match status" value="3"/>
</dbReference>
<dbReference type="InterPro" id="IPR010982">
    <property type="entry name" value="Lambda_DNA-bd_dom_sf"/>
</dbReference>
<evidence type="ECO:0000256" key="1">
    <source>
        <dbReference type="ARBA" id="ARBA00022574"/>
    </source>
</evidence>